<dbReference type="OrthoDB" id="5444867at2"/>
<evidence type="ECO:0000256" key="6">
    <source>
        <dbReference type="SAM" id="Phobius"/>
    </source>
</evidence>
<proteinExistence type="inferred from homology"/>
<dbReference type="HOGENOM" id="CLU_000445_107_27_7"/>
<evidence type="ECO:0000256" key="2">
    <source>
        <dbReference type="ARBA" id="ARBA00023224"/>
    </source>
</evidence>
<dbReference type="RefSeq" id="WP_015335057.1">
    <property type="nucleotide sequence ID" value="NC_020055.1"/>
</dbReference>
<dbReference type="EMBL" id="FO203522">
    <property type="protein sequence ID" value="CCO22447.1"/>
    <property type="molecule type" value="Genomic_DNA"/>
</dbReference>
<evidence type="ECO:0000313" key="9">
    <source>
        <dbReference type="Proteomes" id="UP000010808"/>
    </source>
</evidence>
<keyword evidence="6" id="KW-0472">Membrane</keyword>
<evidence type="ECO:0000256" key="3">
    <source>
        <dbReference type="ARBA" id="ARBA00029447"/>
    </source>
</evidence>
<evidence type="ECO:0000256" key="4">
    <source>
        <dbReference type="PROSITE-ProRule" id="PRU00284"/>
    </source>
</evidence>
<evidence type="ECO:0000256" key="5">
    <source>
        <dbReference type="SAM" id="Coils"/>
    </source>
</evidence>
<dbReference type="GO" id="GO:0006935">
    <property type="term" value="P:chemotaxis"/>
    <property type="evidence" value="ECO:0007669"/>
    <property type="project" value="UniProtKB-ARBA"/>
</dbReference>
<organism evidence="8 9">
    <name type="scientific">Maridesulfovibrio hydrothermalis AM13 = DSM 14728</name>
    <dbReference type="NCBI Taxonomy" id="1121451"/>
    <lineage>
        <taxon>Bacteria</taxon>
        <taxon>Pseudomonadati</taxon>
        <taxon>Thermodesulfobacteriota</taxon>
        <taxon>Desulfovibrionia</taxon>
        <taxon>Desulfovibrionales</taxon>
        <taxon>Desulfovibrionaceae</taxon>
        <taxon>Maridesulfovibrio</taxon>
    </lineage>
</organism>
<evidence type="ECO:0000256" key="1">
    <source>
        <dbReference type="ARBA" id="ARBA00004370"/>
    </source>
</evidence>
<dbReference type="eggNOG" id="COG2202">
    <property type="taxonomic scope" value="Bacteria"/>
</dbReference>
<dbReference type="PROSITE" id="PS50111">
    <property type="entry name" value="CHEMOTAXIS_TRANSDUC_2"/>
    <property type="match status" value="1"/>
</dbReference>
<dbReference type="PANTHER" id="PTHR32089">
    <property type="entry name" value="METHYL-ACCEPTING CHEMOTAXIS PROTEIN MCPB"/>
    <property type="match status" value="1"/>
</dbReference>
<dbReference type="GO" id="GO:0016020">
    <property type="term" value="C:membrane"/>
    <property type="evidence" value="ECO:0007669"/>
    <property type="project" value="UniProtKB-SubCell"/>
</dbReference>
<gene>
    <name evidence="8" type="ORF">DESAM_20156</name>
</gene>
<feature type="transmembrane region" description="Helical" evidence="6">
    <location>
        <begin position="227"/>
        <end position="247"/>
    </location>
</feature>
<keyword evidence="2 4" id="KW-0807">Transducer</keyword>
<dbReference type="FunFam" id="1.10.287.950:FF:000001">
    <property type="entry name" value="Methyl-accepting chemotaxis sensory transducer"/>
    <property type="match status" value="1"/>
</dbReference>
<dbReference type="PANTHER" id="PTHR32089:SF112">
    <property type="entry name" value="LYSOZYME-LIKE PROTEIN-RELATED"/>
    <property type="match status" value="1"/>
</dbReference>
<dbReference type="CDD" id="cd11386">
    <property type="entry name" value="MCP_signal"/>
    <property type="match status" value="1"/>
</dbReference>
<keyword evidence="5" id="KW-0175">Coiled coil</keyword>
<comment type="similarity">
    <text evidence="3">Belongs to the methyl-accepting chemotaxis (MCP) protein family.</text>
</comment>
<feature type="domain" description="Methyl-accepting transducer" evidence="7">
    <location>
        <begin position="349"/>
        <end position="585"/>
    </location>
</feature>
<keyword evidence="6" id="KW-0812">Transmembrane</keyword>
<dbReference type="KEGG" id="dhy:DESAM_20156"/>
<reference evidence="8 9" key="1">
    <citation type="submission" date="2012-10" db="EMBL/GenBank/DDBJ databases">
        <authorList>
            <person name="Genoscope - CEA"/>
        </authorList>
    </citation>
    <scope>NUCLEOTIDE SEQUENCE [LARGE SCALE GENOMIC DNA]</scope>
    <source>
        <strain evidence="9">AM13 / DSM 14728</strain>
    </source>
</reference>
<dbReference type="GO" id="GO:0007165">
    <property type="term" value="P:signal transduction"/>
    <property type="evidence" value="ECO:0007669"/>
    <property type="project" value="UniProtKB-KW"/>
</dbReference>
<name>L0R8A7_9BACT</name>
<feature type="coiled-coil region" evidence="5">
    <location>
        <begin position="293"/>
        <end position="363"/>
    </location>
</feature>
<dbReference type="Proteomes" id="UP000010808">
    <property type="component" value="Chromosome"/>
</dbReference>
<comment type="subcellular location">
    <subcellularLocation>
        <location evidence="1">Membrane</location>
    </subcellularLocation>
</comment>
<dbReference type="PATRIC" id="fig|1121451.3.peg.431"/>
<evidence type="ECO:0000313" key="8">
    <source>
        <dbReference type="EMBL" id="CCO22447.1"/>
    </source>
</evidence>
<protein>
    <submittedName>
        <fullName evidence="8">Methyl-accepting chemotaxis sensory transducer</fullName>
    </submittedName>
</protein>
<keyword evidence="6" id="KW-1133">Transmembrane helix</keyword>
<dbReference type="InterPro" id="IPR004089">
    <property type="entry name" value="MCPsignal_dom"/>
</dbReference>
<dbReference type="STRING" id="1121451.DESAM_20156"/>
<evidence type="ECO:0000259" key="7">
    <source>
        <dbReference type="PROSITE" id="PS50111"/>
    </source>
</evidence>
<dbReference type="SUPFAM" id="SSF58104">
    <property type="entry name" value="Methyl-accepting chemotaxis protein (MCP) signaling domain"/>
    <property type="match status" value="1"/>
</dbReference>
<dbReference type="SMART" id="SM00283">
    <property type="entry name" value="MA"/>
    <property type="match status" value="1"/>
</dbReference>
<sequence>MTVRLKFLILLVGLVVSMLALAVSFNRLIDAGHNVSEAYENKYFSYLLADELRQSSDDLTRLARTYVVTGNPEYERQYFDILDIRNGKKPRPEEYHRIYWDFVAAGIDKPRPDTQAVALIDLMKKAGFSAAELGKLEEAKKNSDGLVENETIAMNAVKGLFKDNNGQFTVKGKPDLELARKLTHDNMYHKYKANIMKPVDEFFVLLEKRTGDLIAKANKTAQLWENVVIGMIALVIVVISLIAWLFYNVLKQLGEDPGYLYEVSHQIASGDLDLALKKEQNRNSVYGVFVSMVANLKETIAKAENKSQEASLEAERALKSSIEAQEAREKSERARAEGMQHAANQLQEVVEVLSSASNDLEKQIEKSNRGIQLQSNRVSETSTAMEEMNTTVFEVAKNASQAAETVDKAKDKAEQGSNIVGDVVHGIEVVQKNALDLKEDVTELGHKAEGISQVMDVISDIADQTNLLALNAAIEAARAGEAGRGFAVVADEVRKLAEKTMTATSEVGEAIQGIQQGTQKNIENVDVAVKTIADATSLASQSGEALEEIVKLVDLASDQVRLIATSSEEQSASSEEINRTLDDVSNISSQAAEGMESFANSVETMTAQTVALKNLITEMQNRK</sequence>
<dbReference type="Pfam" id="PF00015">
    <property type="entry name" value="MCPsignal"/>
    <property type="match status" value="1"/>
</dbReference>
<dbReference type="Gene3D" id="1.10.287.950">
    <property type="entry name" value="Methyl-accepting chemotaxis protein"/>
    <property type="match status" value="1"/>
</dbReference>
<keyword evidence="9" id="KW-1185">Reference proteome</keyword>
<dbReference type="AlphaFoldDB" id="L0R8A7"/>
<dbReference type="eggNOG" id="COG0840">
    <property type="taxonomic scope" value="Bacteria"/>
</dbReference>
<accession>L0R8A7</accession>